<feature type="region of interest" description="Disordered" evidence="1">
    <location>
        <begin position="29"/>
        <end position="84"/>
    </location>
</feature>
<reference evidence="2" key="1">
    <citation type="journal article" date="2020" name="Stud. Mycol.">
        <title>101 Dothideomycetes genomes: a test case for predicting lifestyles and emergence of pathogens.</title>
        <authorList>
            <person name="Haridas S."/>
            <person name="Albert R."/>
            <person name="Binder M."/>
            <person name="Bloem J."/>
            <person name="Labutti K."/>
            <person name="Salamov A."/>
            <person name="Andreopoulos B."/>
            <person name="Baker S."/>
            <person name="Barry K."/>
            <person name="Bills G."/>
            <person name="Bluhm B."/>
            <person name="Cannon C."/>
            <person name="Castanera R."/>
            <person name="Culley D."/>
            <person name="Daum C."/>
            <person name="Ezra D."/>
            <person name="Gonzalez J."/>
            <person name="Henrissat B."/>
            <person name="Kuo A."/>
            <person name="Liang C."/>
            <person name="Lipzen A."/>
            <person name="Lutzoni F."/>
            <person name="Magnuson J."/>
            <person name="Mondo S."/>
            <person name="Nolan M."/>
            <person name="Ohm R."/>
            <person name="Pangilinan J."/>
            <person name="Park H.-J."/>
            <person name="Ramirez L."/>
            <person name="Alfaro M."/>
            <person name="Sun H."/>
            <person name="Tritt A."/>
            <person name="Yoshinaga Y."/>
            <person name="Zwiers L.-H."/>
            <person name="Turgeon B."/>
            <person name="Goodwin S."/>
            <person name="Spatafora J."/>
            <person name="Crous P."/>
            <person name="Grigoriev I."/>
        </authorList>
    </citation>
    <scope>NUCLEOTIDE SEQUENCE</scope>
    <source>
        <strain evidence="2">CBS 122367</strain>
    </source>
</reference>
<accession>A0A6G1IMT1</accession>
<feature type="compositionally biased region" description="Polar residues" evidence="1">
    <location>
        <begin position="47"/>
        <end position="67"/>
    </location>
</feature>
<feature type="compositionally biased region" description="Polar residues" evidence="1">
    <location>
        <begin position="29"/>
        <end position="39"/>
    </location>
</feature>
<dbReference type="AlphaFoldDB" id="A0A6G1IMT1"/>
<dbReference type="Proteomes" id="UP000799291">
    <property type="component" value="Unassembled WGS sequence"/>
</dbReference>
<gene>
    <name evidence="2" type="ORF">K458DRAFT_114604</name>
</gene>
<evidence type="ECO:0000256" key="1">
    <source>
        <dbReference type="SAM" id="MobiDB-lite"/>
    </source>
</evidence>
<organism evidence="2 3">
    <name type="scientific">Lentithecium fluviatile CBS 122367</name>
    <dbReference type="NCBI Taxonomy" id="1168545"/>
    <lineage>
        <taxon>Eukaryota</taxon>
        <taxon>Fungi</taxon>
        <taxon>Dikarya</taxon>
        <taxon>Ascomycota</taxon>
        <taxon>Pezizomycotina</taxon>
        <taxon>Dothideomycetes</taxon>
        <taxon>Pleosporomycetidae</taxon>
        <taxon>Pleosporales</taxon>
        <taxon>Massarineae</taxon>
        <taxon>Lentitheciaceae</taxon>
        <taxon>Lentithecium</taxon>
    </lineage>
</organism>
<feature type="region of interest" description="Disordered" evidence="1">
    <location>
        <begin position="119"/>
        <end position="180"/>
    </location>
</feature>
<feature type="compositionally biased region" description="Polar residues" evidence="1">
    <location>
        <begin position="161"/>
        <end position="171"/>
    </location>
</feature>
<proteinExistence type="predicted"/>
<evidence type="ECO:0000313" key="3">
    <source>
        <dbReference type="Proteomes" id="UP000799291"/>
    </source>
</evidence>
<dbReference type="EMBL" id="MU005602">
    <property type="protein sequence ID" value="KAF2679546.1"/>
    <property type="molecule type" value="Genomic_DNA"/>
</dbReference>
<sequence length="180" mass="20188">MLTMRHPGEKMKRKIEELEQWRNVALAVTSPQNGKIVTSHQKRRSAAGNSSVSRKNRFPQSTDQGQQKEAIPSGPVRPPDDGLREIASVCNTEALDDMDNLFPFDWSFRDDSAVSLCDYRTDSGTDRDRKSSHDRSLIDGVEGPSRDHSIGKSVNLAFEDGSTQAQDYNTSRFEELEVSE</sequence>
<evidence type="ECO:0000313" key="2">
    <source>
        <dbReference type="EMBL" id="KAF2679546.1"/>
    </source>
</evidence>
<name>A0A6G1IMT1_9PLEO</name>
<feature type="compositionally biased region" description="Basic and acidic residues" evidence="1">
    <location>
        <begin position="119"/>
        <end position="137"/>
    </location>
</feature>
<protein>
    <submittedName>
        <fullName evidence="2">Uncharacterized protein</fullName>
    </submittedName>
</protein>
<keyword evidence="3" id="KW-1185">Reference proteome</keyword>